<reference evidence="2 3" key="1">
    <citation type="journal article" date="2018" name="Front. Plant Sci.">
        <title>Red Clover (Trifolium pratense) and Zigzag Clover (T. medium) - A Picture of Genomic Similarities and Differences.</title>
        <authorList>
            <person name="Dluhosova J."/>
            <person name="Istvanek J."/>
            <person name="Nedelnik J."/>
            <person name="Repkova J."/>
        </authorList>
    </citation>
    <scope>NUCLEOTIDE SEQUENCE [LARGE SCALE GENOMIC DNA]</scope>
    <source>
        <strain evidence="3">cv. 10/8</strain>
        <tissue evidence="2">Leaf</tissue>
    </source>
</reference>
<protein>
    <submittedName>
        <fullName evidence="2">Uncharacterized protein</fullName>
    </submittedName>
</protein>
<dbReference type="Proteomes" id="UP000265520">
    <property type="component" value="Unassembled WGS sequence"/>
</dbReference>
<dbReference type="EMBL" id="LXQA011400883">
    <property type="protein sequence ID" value="MCI95939.1"/>
    <property type="molecule type" value="Genomic_DNA"/>
</dbReference>
<name>A0A392W850_9FABA</name>
<evidence type="ECO:0000313" key="2">
    <source>
        <dbReference type="EMBL" id="MCI95939.1"/>
    </source>
</evidence>
<dbReference type="AlphaFoldDB" id="A0A392W850"/>
<feature type="non-terminal residue" evidence="2">
    <location>
        <position position="32"/>
    </location>
</feature>
<feature type="region of interest" description="Disordered" evidence="1">
    <location>
        <begin position="1"/>
        <end position="20"/>
    </location>
</feature>
<feature type="compositionally biased region" description="Basic and acidic residues" evidence="1">
    <location>
        <begin position="1"/>
        <end position="13"/>
    </location>
</feature>
<evidence type="ECO:0000256" key="1">
    <source>
        <dbReference type="SAM" id="MobiDB-lite"/>
    </source>
</evidence>
<proteinExistence type="predicted"/>
<evidence type="ECO:0000313" key="3">
    <source>
        <dbReference type="Proteomes" id="UP000265520"/>
    </source>
</evidence>
<sequence>MKEEEIVEEAGKKKGDKKRKVVGIRIDEERSK</sequence>
<accession>A0A392W850</accession>
<organism evidence="2 3">
    <name type="scientific">Trifolium medium</name>
    <dbReference type="NCBI Taxonomy" id="97028"/>
    <lineage>
        <taxon>Eukaryota</taxon>
        <taxon>Viridiplantae</taxon>
        <taxon>Streptophyta</taxon>
        <taxon>Embryophyta</taxon>
        <taxon>Tracheophyta</taxon>
        <taxon>Spermatophyta</taxon>
        <taxon>Magnoliopsida</taxon>
        <taxon>eudicotyledons</taxon>
        <taxon>Gunneridae</taxon>
        <taxon>Pentapetalae</taxon>
        <taxon>rosids</taxon>
        <taxon>fabids</taxon>
        <taxon>Fabales</taxon>
        <taxon>Fabaceae</taxon>
        <taxon>Papilionoideae</taxon>
        <taxon>50 kb inversion clade</taxon>
        <taxon>NPAAA clade</taxon>
        <taxon>Hologalegina</taxon>
        <taxon>IRL clade</taxon>
        <taxon>Trifolieae</taxon>
        <taxon>Trifolium</taxon>
    </lineage>
</organism>
<keyword evidence="3" id="KW-1185">Reference proteome</keyword>
<comment type="caution">
    <text evidence="2">The sequence shown here is derived from an EMBL/GenBank/DDBJ whole genome shotgun (WGS) entry which is preliminary data.</text>
</comment>